<protein>
    <submittedName>
        <fullName evidence="1">Uncharacterized protein</fullName>
    </submittedName>
</protein>
<reference evidence="1" key="1">
    <citation type="submission" date="2016-10" db="EMBL/GenBank/DDBJ databases">
        <title>Sequence of Gallionella enrichment culture.</title>
        <authorList>
            <person name="Poehlein A."/>
            <person name="Muehling M."/>
            <person name="Daniel R."/>
        </authorList>
    </citation>
    <scope>NUCLEOTIDE SEQUENCE</scope>
</reference>
<evidence type="ECO:0000313" key="1">
    <source>
        <dbReference type="EMBL" id="OIR14618.1"/>
    </source>
</evidence>
<gene>
    <name evidence="1" type="ORF">GALL_44220</name>
</gene>
<dbReference type="AlphaFoldDB" id="A0A1J5T187"/>
<accession>A0A1J5T187</accession>
<sequence length="42" mass="4940">MIGKWSAMKCELASSRKLQQAGRRYLVNRVKLRITSVWDFVL</sequence>
<proteinExistence type="predicted"/>
<dbReference type="EMBL" id="MLJW01000011">
    <property type="protein sequence ID" value="OIR14618.1"/>
    <property type="molecule type" value="Genomic_DNA"/>
</dbReference>
<comment type="caution">
    <text evidence="1">The sequence shown here is derived from an EMBL/GenBank/DDBJ whole genome shotgun (WGS) entry which is preliminary data.</text>
</comment>
<name>A0A1J5T187_9ZZZZ</name>
<organism evidence="1">
    <name type="scientific">mine drainage metagenome</name>
    <dbReference type="NCBI Taxonomy" id="410659"/>
    <lineage>
        <taxon>unclassified sequences</taxon>
        <taxon>metagenomes</taxon>
        <taxon>ecological metagenomes</taxon>
    </lineage>
</organism>